<dbReference type="SUPFAM" id="SSF52096">
    <property type="entry name" value="ClpP/crotonase"/>
    <property type="match status" value="1"/>
</dbReference>
<evidence type="ECO:0000313" key="6">
    <source>
        <dbReference type="Proteomes" id="UP000027361"/>
    </source>
</evidence>
<evidence type="ECO:0000256" key="1">
    <source>
        <dbReference type="ARBA" id="ARBA00004275"/>
    </source>
</evidence>
<evidence type="ECO:0000256" key="2">
    <source>
        <dbReference type="ARBA" id="ARBA00023140"/>
    </source>
</evidence>
<dbReference type="GO" id="GO:0005777">
    <property type="term" value="C:peroxisome"/>
    <property type="evidence" value="ECO:0007669"/>
    <property type="project" value="UniProtKB-SubCell"/>
</dbReference>
<dbReference type="InterPro" id="IPR001753">
    <property type="entry name" value="Enoyl-CoA_hydra/iso"/>
</dbReference>
<gene>
    <name evidence="5" type="ORF">K437DRAFT_272767</name>
</gene>
<proteinExistence type="predicted"/>
<dbReference type="HOGENOM" id="CLU_009834_7_2_1"/>
<dbReference type="STRING" id="1037660.A0A066WE71"/>
<organism evidence="5 6">
    <name type="scientific">Tilletiaria anomala (strain ATCC 24038 / CBS 436.72 / UBC 951)</name>
    <dbReference type="NCBI Taxonomy" id="1037660"/>
    <lineage>
        <taxon>Eukaryota</taxon>
        <taxon>Fungi</taxon>
        <taxon>Dikarya</taxon>
        <taxon>Basidiomycota</taxon>
        <taxon>Ustilaginomycotina</taxon>
        <taxon>Exobasidiomycetes</taxon>
        <taxon>Georgefischeriales</taxon>
        <taxon>Tilletiariaceae</taxon>
        <taxon>Tilletiaria</taxon>
    </lineage>
</organism>
<feature type="compositionally biased region" description="Low complexity" evidence="4">
    <location>
        <begin position="245"/>
        <end position="261"/>
    </location>
</feature>
<dbReference type="CDD" id="cd06558">
    <property type="entry name" value="crotonase-like"/>
    <property type="match status" value="1"/>
</dbReference>
<dbReference type="PANTHER" id="PTHR43684">
    <property type="match status" value="1"/>
</dbReference>
<dbReference type="AlphaFoldDB" id="A0A066WE71"/>
<evidence type="ECO:0000256" key="3">
    <source>
        <dbReference type="ARBA" id="ARBA00023235"/>
    </source>
</evidence>
<sequence length="331" mass="35579">MSLAALPAYSHVILSRFARCPTFISLELNDVATFNSLTPDMFQCMARALQWCAKEKTVHAVVFSGRGRGADKSKHVFCSGMGMSKETAENAFANPKGVSLREVRARVVKGPLDFIDTIIDFPKLLVAACNGHAFGMAVTMLPLFDFVYALPGLTFRTPFSELGVCAEGCSSATFPAILGPGLASKMLYYAEPQTSEKLLPSGFISEIVPDKDSTTLPEWVLNHLCDRLGVDDVNITGASTGLPTSGPRAASASAAGSGAPSQLPNPLDWRNLSLQSILYSKSLVMHKDRRRFLHEVNAKEMEAVAGMVASPEFAVGIGRFMAKQAAKKAKL</sequence>
<comment type="caution">
    <text evidence="5">The sequence shown here is derived from an EMBL/GenBank/DDBJ whole genome shotgun (WGS) entry which is preliminary data.</text>
</comment>
<feature type="region of interest" description="Disordered" evidence="4">
    <location>
        <begin position="239"/>
        <end position="262"/>
    </location>
</feature>
<comment type="subcellular location">
    <subcellularLocation>
        <location evidence="1">Peroxisome</location>
    </subcellularLocation>
</comment>
<keyword evidence="2" id="KW-0576">Peroxisome</keyword>
<protein>
    <submittedName>
        <fullName evidence="5">ClpP/crotonase</fullName>
    </submittedName>
</protein>
<dbReference type="Pfam" id="PF00378">
    <property type="entry name" value="ECH_1"/>
    <property type="match status" value="1"/>
</dbReference>
<dbReference type="OrthoDB" id="448450at2759"/>
<keyword evidence="6" id="KW-1185">Reference proteome</keyword>
<keyword evidence="3" id="KW-0413">Isomerase</keyword>
<dbReference type="GO" id="GO:0004165">
    <property type="term" value="F:delta(3)-delta(2)-enoyl-CoA isomerase activity"/>
    <property type="evidence" value="ECO:0007669"/>
    <property type="project" value="UniProtKB-ARBA"/>
</dbReference>
<dbReference type="PANTHER" id="PTHR43684:SF1">
    <property type="entry name" value="ENOYL-COA DELTA ISOMERASE 2"/>
    <property type="match status" value="1"/>
</dbReference>
<dbReference type="Gene3D" id="3.90.226.10">
    <property type="entry name" value="2-enoyl-CoA Hydratase, Chain A, domain 1"/>
    <property type="match status" value="1"/>
</dbReference>
<dbReference type="InterPro" id="IPR051053">
    <property type="entry name" value="ECH/Chromodomain_protein"/>
</dbReference>
<accession>A0A066WE71</accession>
<dbReference type="RefSeq" id="XP_013244923.1">
    <property type="nucleotide sequence ID" value="XM_013389469.1"/>
</dbReference>
<dbReference type="EMBL" id="JMSN01000014">
    <property type="protein sequence ID" value="KDN52071.1"/>
    <property type="molecule type" value="Genomic_DNA"/>
</dbReference>
<name>A0A066WE71_TILAU</name>
<evidence type="ECO:0000256" key="4">
    <source>
        <dbReference type="SAM" id="MobiDB-lite"/>
    </source>
</evidence>
<dbReference type="InterPro" id="IPR014748">
    <property type="entry name" value="Enoyl-CoA_hydra_C"/>
</dbReference>
<evidence type="ECO:0000313" key="5">
    <source>
        <dbReference type="EMBL" id="KDN52071.1"/>
    </source>
</evidence>
<dbReference type="Proteomes" id="UP000027361">
    <property type="component" value="Unassembled WGS sequence"/>
</dbReference>
<dbReference type="Gene3D" id="1.10.12.10">
    <property type="entry name" value="Lyase 2-enoyl-coa Hydratase, Chain A, domain 2"/>
    <property type="match status" value="1"/>
</dbReference>
<dbReference type="InParanoid" id="A0A066WE71"/>
<dbReference type="GeneID" id="25266376"/>
<dbReference type="InterPro" id="IPR029045">
    <property type="entry name" value="ClpP/crotonase-like_dom_sf"/>
</dbReference>
<reference evidence="5 6" key="1">
    <citation type="submission" date="2014-05" db="EMBL/GenBank/DDBJ databases">
        <title>Draft genome sequence of a rare smut relative, Tilletiaria anomala UBC 951.</title>
        <authorList>
            <consortium name="DOE Joint Genome Institute"/>
            <person name="Toome M."/>
            <person name="Kuo A."/>
            <person name="Henrissat B."/>
            <person name="Lipzen A."/>
            <person name="Tritt A."/>
            <person name="Yoshinaga Y."/>
            <person name="Zane M."/>
            <person name="Barry K."/>
            <person name="Grigoriev I.V."/>
            <person name="Spatafora J.W."/>
            <person name="Aimea M.C."/>
        </authorList>
    </citation>
    <scope>NUCLEOTIDE SEQUENCE [LARGE SCALE GENOMIC DNA]</scope>
    <source>
        <strain evidence="5 6">UBC 951</strain>
    </source>
</reference>